<reference evidence="2" key="2">
    <citation type="journal article" date="2023" name="Microbiol Resour">
        <title>Decontamination and Annotation of the Draft Genome Sequence of the Oomycete Lagenidium giganteum ARSEF 373.</title>
        <authorList>
            <person name="Morgan W.R."/>
            <person name="Tartar A."/>
        </authorList>
    </citation>
    <scope>NUCLEOTIDE SEQUENCE</scope>
    <source>
        <strain evidence="2">ARSEF 373</strain>
    </source>
</reference>
<evidence type="ECO:0000313" key="3">
    <source>
        <dbReference type="Proteomes" id="UP001146120"/>
    </source>
</evidence>
<feature type="compositionally biased region" description="Low complexity" evidence="1">
    <location>
        <begin position="1"/>
        <end position="13"/>
    </location>
</feature>
<proteinExistence type="predicted"/>
<dbReference type="EMBL" id="DAKRPA010000045">
    <property type="protein sequence ID" value="DBA01565.1"/>
    <property type="molecule type" value="Genomic_DNA"/>
</dbReference>
<organism evidence="2 3">
    <name type="scientific">Lagenidium giganteum</name>
    <dbReference type="NCBI Taxonomy" id="4803"/>
    <lineage>
        <taxon>Eukaryota</taxon>
        <taxon>Sar</taxon>
        <taxon>Stramenopiles</taxon>
        <taxon>Oomycota</taxon>
        <taxon>Peronosporomycetes</taxon>
        <taxon>Pythiales</taxon>
        <taxon>Pythiaceae</taxon>
    </lineage>
</organism>
<name>A0AAV2ZAC2_9STRA</name>
<comment type="caution">
    <text evidence="2">The sequence shown here is derived from an EMBL/GenBank/DDBJ whole genome shotgun (WGS) entry which is preliminary data.</text>
</comment>
<sequence length="179" mass="20110">MEELLSRQQSQQSAIPQNPLNDVRDEPVVGNSGALQDFDSDSVFISDSDGDDAPKPENKPAKSVRVNLETIPVDSSLLRRCLYFSGINGNLYRVEVPDMYAMTEKPIKNSIVRVRKMDQTTYRILQAQHNTARMTWTCASRTCRAEVSVWVSKCEKCQTPRRFAASGVCVGETDWLCAM</sequence>
<keyword evidence="3" id="KW-1185">Reference proteome</keyword>
<dbReference type="AlphaFoldDB" id="A0AAV2ZAC2"/>
<dbReference type="Proteomes" id="UP001146120">
    <property type="component" value="Unassembled WGS sequence"/>
</dbReference>
<evidence type="ECO:0000313" key="2">
    <source>
        <dbReference type="EMBL" id="DBA01565.1"/>
    </source>
</evidence>
<protein>
    <submittedName>
        <fullName evidence="2">Uncharacterized protein</fullName>
    </submittedName>
</protein>
<evidence type="ECO:0000256" key="1">
    <source>
        <dbReference type="SAM" id="MobiDB-lite"/>
    </source>
</evidence>
<gene>
    <name evidence="2" type="ORF">N0F65_011536</name>
</gene>
<accession>A0AAV2ZAC2</accession>
<reference evidence="2" key="1">
    <citation type="submission" date="2022-11" db="EMBL/GenBank/DDBJ databases">
        <authorList>
            <person name="Morgan W.R."/>
            <person name="Tartar A."/>
        </authorList>
    </citation>
    <scope>NUCLEOTIDE SEQUENCE</scope>
    <source>
        <strain evidence="2">ARSEF 373</strain>
    </source>
</reference>
<feature type="region of interest" description="Disordered" evidence="1">
    <location>
        <begin position="1"/>
        <end position="61"/>
    </location>
</feature>